<dbReference type="PaxDb" id="35128-Thaps268338"/>
<dbReference type="GO" id="GO:0016853">
    <property type="term" value="F:isomerase activity"/>
    <property type="evidence" value="ECO:0007669"/>
    <property type="project" value="UniProtKB-KW"/>
</dbReference>
<feature type="domain" description="3-hydroxyacyl-CoA dehydrogenase NAD binding" evidence="16">
    <location>
        <begin position="328"/>
        <end position="509"/>
    </location>
</feature>
<evidence type="ECO:0000313" key="18">
    <source>
        <dbReference type="Proteomes" id="UP000001449"/>
    </source>
</evidence>
<evidence type="ECO:0000313" key="17">
    <source>
        <dbReference type="EMBL" id="EED94917.1"/>
    </source>
</evidence>
<dbReference type="HOGENOM" id="CLU_009834_16_3_1"/>
<feature type="region of interest" description="Disordered" evidence="14">
    <location>
        <begin position="1"/>
        <end position="26"/>
    </location>
</feature>
<keyword evidence="6" id="KW-0560">Oxidoreductase</keyword>
<comment type="pathway">
    <text evidence="2">Lipid metabolism; fatty acid beta-oxidation.</text>
</comment>
<dbReference type="SUPFAM" id="SSF48179">
    <property type="entry name" value="6-phosphogluconate dehydrogenase C-terminal domain-like"/>
    <property type="match status" value="2"/>
</dbReference>
<dbReference type="Pfam" id="PF02737">
    <property type="entry name" value="3HCDH_N"/>
    <property type="match status" value="1"/>
</dbReference>
<dbReference type="InterPro" id="IPR036291">
    <property type="entry name" value="NAD(P)-bd_dom_sf"/>
</dbReference>
<dbReference type="SUPFAM" id="SSF52096">
    <property type="entry name" value="ClpP/crotonase"/>
    <property type="match status" value="1"/>
</dbReference>
<reference evidence="17 18" key="1">
    <citation type="journal article" date="2004" name="Science">
        <title>The genome of the diatom Thalassiosira pseudonana: ecology, evolution, and metabolism.</title>
        <authorList>
            <person name="Armbrust E.V."/>
            <person name="Berges J.A."/>
            <person name="Bowler C."/>
            <person name="Green B.R."/>
            <person name="Martinez D."/>
            <person name="Putnam N.H."/>
            <person name="Zhou S."/>
            <person name="Allen A.E."/>
            <person name="Apt K.E."/>
            <person name="Bechner M."/>
            <person name="Brzezinski M.A."/>
            <person name="Chaal B.K."/>
            <person name="Chiovitti A."/>
            <person name="Davis A.K."/>
            <person name="Demarest M.S."/>
            <person name="Detter J.C."/>
            <person name="Glavina T."/>
            <person name="Goodstein D."/>
            <person name="Hadi M.Z."/>
            <person name="Hellsten U."/>
            <person name="Hildebrand M."/>
            <person name="Jenkins B.D."/>
            <person name="Jurka J."/>
            <person name="Kapitonov V.V."/>
            <person name="Kroger N."/>
            <person name="Lau W.W."/>
            <person name="Lane T.W."/>
            <person name="Larimer F.W."/>
            <person name="Lippmeier J.C."/>
            <person name="Lucas S."/>
            <person name="Medina M."/>
            <person name="Montsant A."/>
            <person name="Obornik M."/>
            <person name="Parker M.S."/>
            <person name="Palenik B."/>
            <person name="Pazour G.J."/>
            <person name="Richardson P.M."/>
            <person name="Rynearson T.A."/>
            <person name="Saito M.A."/>
            <person name="Schwartz D.C."/>
            <person name="Thamatrakoln K."/>
            <person name="Valentin K."/>
            <person name="Vardi A."/>
            <person name="Wilkerson F.P."/>
            <person name="Rokhsar D.S."/>
        </authorList>
    </citation>
    <scope>NUCLEOTIDE SEQUENCE [LARGE SCALE GENOMIC DNA]</scope>
    <source>
        <strain evidence="17 18">CCMP1335</strain>
    </source>
</reference>
<dbReference type="InterPro" id="IPR008927">
    <property type="entry name" value="6-PGluconate_DH-like_C_sf"/>
</dbReference>
<dbReference type="InterPro" id="IPR001753">
    <property type="entry name" value="Enoyl-CoA_hydra/iso"/>
</dbReference>
<dbReference type="FunFam" id="1.10.1040.50:FF:000006">
    <property type="entry name" value="Peroxisomal bifunctional enzyme"/>
    <property type="match status" value="1"/>
</dbReference>
<dbReference type="PANTHER" id="PTHR23309">
    <property type="entry name" value="3-HYDROXYACYL-COA DEHYROGENASE"/>
    <property type="match status" value="1"/>
</dbReference>
<dbReference type="STRING" id="35128.B8BVD7"/>
<evidence type="ECO:0000256" key="2">
    <source>
        <dbReference type="ARBA" id="ARBA00005005"/>
    </source>
</evidence>
<dbReference type="GO" id="GO:0004300">
    <property type="term" value="F:enoyl-CoA hydratase activity"/>
    <property type="evidence" value="ECO:0007669"/>
    <property type="project" value="UniProtKB-ARBA"/>
</dbReference>
<evidence type="ECO:0000256" key="5">
    <source>
        <dbReference type="ARBA" id="ARBA00022832"/>
    </source>
</evidence>
<keyword evidence="7" id="KW-0520">NAD</keyword>
<dbReference type="GO" id="GO:0005777">
    <property type="term" value="C:peroxisome"/>
    <property type="evidence" value="ECO:0000318"/>
    <property type="project" value="GO_Central"/>
</dbReference>
<keyword evidence="11" id="KW-0456">Lyase</keyword>
<dbReference type="FunFam" id="3.90.226.10:FF:000261">
    <property type="entry name" value="Bifunctional fatty acid oxidation enzyme"/>
    <property type="match status" value="1"/>
</dbReference>
<dbReference type="GeneID" id="7452467"/>
<dbReference type="AlphaFoldDB" id="B8BVD7"/>
<keyword evidence="8" id="KW-0443">Lipid metabolism</keyword>
<dbReference type="Pfam" id="PF00725">
    <property type="entry name" value="3HCDH"/>
    <property type="match status" value="2"/>
</dbReference>
<dbReference type="EMBL" id="CM000639">
    <property type="protein sequence ID" value="EED94917.1"/>
    <property type="molecule type" value="Genomic_DNA"/>
</dbReference>
<dbReference type="GO" id="GO:0003857">
    <property type="term" value="F:(3S)-3-hydroxyacyl-CoA dehydrogenase (NAD+) activity"/>
    <property type="evidence" value="ECO:0000318"/>
    <property type="project" value="GO_Central"/>
</dbReference>
<sequence>MMTPPSNIATIAISNGSPPGRHNPVNALGAPVRQYLQAALQSALANPSITSIILIGRPDGKGVFSAGADIKEFSGSSGGSVTKSEPGGVPTLNDLAHLIEQSSKPIVAVLTGACLGGGMELALAAQYRVADDTLKYGLPEVKIGLIPGAGGTQRLPRLCGVRHALDVIVRGRINGSAKEGLKFGLLDGVASEDESIVGCALRWASWASLLPPTTLESRRLCNRSVPSDAEGVENGDMCEFALQSIPPKDKGGESARATVEAIKASFELPSFEEGMECEKNIFNDLLYHSLQGRAYRHIFFAERASSSPRSKGRSTPVNPQLEKGKGAVGVIGAGTMGRGIAISFLRVGFGPLTLVDVNPKGLEAGVAHIQSTLKGEAKKGRLNPSKLGGILASIESSTNLSSLADCDIIIEAAFESLKVKRDIFTKLNKIVKKSDALLLSNTSTLDVDAIASSLSPERRAYCAGMHFFSPAHIMKLVEVVRGSNTSTGTLESICAVTKRIKKVPVVVGNCDGFVGNRLLHPYTSESTLLLSEYGGGVAGLGVADVDAALGQKYFGMAVGPFVMSDIAGNDIGYNIRREKGLVRDSKTGQMGPNRATGMRYTELADEMVEKLGRVGQKVQKGWYNYDPKVGKGRKGLPSSEMQELINKYSLNSPQKGHKLGKEEIVQRVLFPLVNEGFKILEEGIACDPSDIDIIYLYGYGWPAYRGGPMYWADNYVGLTTLLDELDKLYQMYPGSEYFRPSELLRKCVRMELGVQEYYKQGFAQSDSASVSSKL</sequence>
<dbReference type="KEGG" id="tps:THAPSDRAFT_268338"/>
<comment type="subcellular location">
    <subcellularLocation>
        <location evidence="1">Peroxisome</location>
    </subcellularLocation>
</comment>
<evidence type="ECO:0000256" key="11">
    <source>
        <dbReference type="ARBA" id="ARBA00023239"/>
    </source>
</evidence>
<comment type="similarity">
    <text evidence="3">In the N-terminal section; belongs to the enoyl-CoA hydratase/isomerase family.</text>
</comment>
<evidence type="ECO:0000256" key="1">
    <source>
        <dbReference type="ARBA" id="ARBA00004275"/>
    </source>
</evidence>
<reference evidence="17 18" key="2">
    <citation type="journal article" date="2008" name="Nature">
        <title>The Phaeodactylum genome reveals the evolutionary history of diatom genomes.</title>
        <authorList>
            <person name="Bowler C."/>
            <person name="Allen A.E."/>
            <person name="Badger J.H."/>
            <person name="Grimwood J."/>
            <person name="Jabbari K."/>
            <person name="Kuo A."/>
            <person name="Maheswari U."/>
            <person name="Martens C."/>
            <person name="Maumus F."/>
            <person name="Otillar R.P."/>
            <person name="Rayko E."/>
            <person name="Salamov A."/>
            <person name="Vandepoele K."/>
            <person name="Beszteri B."/>
            <person name="Gruber A."/>
            <person name="Heijde M."/>
            <person name="Katinka M."/>
            <person name="Mock T."/>
            <person name="Valentin K."/>
            <person name="Verret F."/>
            <person name="Berges J.A."/>
            <person name="Brownlee C."/>
            <person name="Cadoret J.P."/>
            <person name="Chiovitti A."/>
            <person name="Choi C.J."/>
            <person name="Coesel S."/>
            <person name="De Martino A."/>
            <person name="Detter J.C."/>
            <person name="Durkin C."/>
            <person name="Falciatore A."/>
            <person name="Fournet J."/>
            <person name="Haruta M."/>
            <person name="Huysman M.J."/>
            <person name="Jenkins B.D."/>
            <person name="Jiroutova K."/>
            <person name="Jorgensen R.E."/>
            <person name="Joubert Y."/>
            <person name="Kaplan A."/>
            <person name="Kroger N."/>
            <person name="Kroth P.G."/>
            <person name="La Roche J."/>
            <person name="Lindquist E."/>
            <person name="Lommer M."/>
            <person name="Martin-Jezequel V."/>
            <person name="Lopez P.J."/>
            <person name="Lucas S."/>
            <person name="Mangogna M."/>
            <person name="McGinnis K."/>
            <person name="Medlin L.K."/>
            <person name="Montsant A."/>
            <person name="Oudot-Le Secq M.P."/>
            <person name="Napoli C."/>
            <person name="Obornik M."/>
            <person name="Parker M.S."/>
            <person name="Petit J.L."/>
            <person name="Porcel B.M."/>
            <person name="Poulsen N."/>
            <person name="Robison M."/>
            <person name="Rychlewski L."/>
            <person name="Rynearson T.A."/>
            <person name="Schmutz J."/>
            <person name="Shapiro H."/>
            <person name="Siaut M."/>
            <person name="Stanley M."/>
            <person name="Sussman M.R."/>
            <person name="Taylor A.R."/>
            <person name="Vardi A."/>
            <person name="von Dassow P."/>
            <person name="Vyverman W."/>
            <person name="Willis A."/>
            <person name="Wyrwicz L.S."/>
            <person name="Rokhsar D.S."/>
            <person name="Weissenbach J."/>
            <person name="Armbrust E.V."/>
            <person name="Green B.R."/>
            <person name="Van de Peer Y."/>
            <person name="Grigoriev I.V."/>
        </authorList>
    </citation>
    <scope>NUCLEOTIDE SEQUENCE [LARGE SCALE GENOMIC DNA]</scope>
    <source>
        <strain evidence="17 18">CCMP1335</strain>
    </source>
</reference>
<dbReference type="PANTHER" id="PTHR23309:SF49">
    <property type="entry name" value="PEROXISOMAL BIFUNCTIONAL ENZYME"/>
    <property type="match status" value="1"/>
</dbReference>
<organism evidence="17 18">
    <name type="scientific">Thalassiosira pseudonana</name>
    <name type="common">Marine diatom</name>
    <name type="synonym">Cyclotella nana</name>
    <dbReference type="NCBI Taxonomy" id="35128"/>
    <lineage>
        <taxon>Eukaryota</taxon>
        <taxon>Sar</taxon>
        <taxon>Stramenopiles</taxon>
        <taxon>Ochrophyta</taxon>
        <taxon>Bacillariophyta</taxon>
        <taxon>Coscinodiscophyceae</taxon>
        <taxon>Thalassiosirophycidae</taxon>
        <taxon>Thalassiosirales</taxon>
        <taxon>Thalassiosiraceae</taxon>
        <taxon>Thalassiosira</taxon>
    </lineage>
</organism>
<keyword evidence="12" id="KW-0511">Multifunctional enzyme</keyword>
<keyword evidence="10" id="KW-0413">Isomerase</keyword>
<dbReference type="GO" id="GO:0070403">
    <property type="term" value="F:NAD+ binding"/>
    <property type="evidence" value="ECO:0007669"/>
    <property type="project" value="InterPro"/>
</dbReference>
<dbReference type="Gene3D" id="3.40.50.720">
    <property type="entry name" value="NAD(P)-binding Rossmann-like Domain"/>
    <property type="match status" value="1"/>
</dbReference>
<evidence type="ECO:0000256" key="3">
    <source>
        <dbReference type="ARBA" id="ARBA00008750"/>
    </source>
</evidence>
<dbReference type="InParanoid" id="B8BVD7"/>
<evidence type="ECO:0000256" key="6">
    <source>
        <dbReference type="ARBA" id="ARBA00023002"/>
    </source>
</evidence>
<feature type="domain" description="3-hydroxyacyl-CoA dehydrogenase C-terminal" evidence="15">
    <location>
        <begin position="664"/>
        <end position="751"/>
    </location>
</feature>
<name>B8BVD7_THAPS</name>
<evidence type="ECO:0000259" key="16">
    <source>
        <dbReference type="Pfam" id="PF02737"/>
    </source>
</evidence>
<comment type="similarity">
    <text evidence="13">Belongs to the enoyl-CoA hydratase/isomerase family.</text>
</comment>
<feature type="domain" description="3-hydroxyacyl-CoA dehydrogenase C-terminal" evidence="15">
    <location>
        <begin position="512"/>
        <end position="625"/>
    </location>
</feature>
<evidence type="ECO:0000256" key="9">
    <source>
        <dbReference type="ARBA" id="ARBA00023140"/>
    </source>
</evidence>
<keyword evidence="18" id="KW-1185">Reference proteome</keyword>
<evidence type="ECO:0000256" key="13">
    <source>
        <dbReference type="RuleBase" id="RU003707"/>
    </source>
</evidence>
<proteinExistence type="inferred from homology"/>
<dbReference type="InterPro" id="IPR006108">
    <property type="entry name" value="3HC_DH_C"/>
</dbReference>
<dbReference type="PROSITE" id="PS00166">
    <property type="entry name" value="ENOYL_COA_HYDRATASE"/>
    <property type="match status" value="1"/>
</dbReference>
<dbReference type="SUPFAM" id="SSF51735">
    <property type="entry name" value="NAD(P)-binding Rossmann-fold domains"/>
    <property type="match status" value="1"/>
</dbReference>
<keyword evidence="9" id="KW-0576">Peroxisome</keyword>
<keyword evidence="5" id="KW-0276">Fatty acid metabolism</keyword>
<evidence type="ECO:0000256" key="14">
    <source>
        <dbReference type="SAM" id="MobiDB-lite"/>
    </source>
</evidence>
<dbReference type="FunFam" id="3.40.50.720:FF:000009">
    <property type="entry name" value="Fatty oxidation complex, alpha subunit"/>
    <property type="match status" value="1"/>
</dbReference>
<dbReference type="InterPro" id="IPR029045">
    <property type="entry name" value="ClpP/crotonase-like_dom_sf"/>
</dbReference>
<protein>
    <submittedName>
        <fullName evidence="17">Bifunctional fatty acid oxidation enzyme</fullName>
    </submittedName>
</protein>
<evidence type="ECO:0000259" key="15">
    <source>
        <dbReference type="Pfam" id="PF00725"/>
    </source>
</evidence>
<comment type="subunit">
    <text evidence="4">Monomer.</text>
</comment>
<gene>
    <name evidence="17" type="primary">FAO1</name>
    <name evidence="17" type="ORF">THAPSDRAFT_268338</name>
</gene>
<evidence type="ECO:0000256" key="7">
    <source>
        <dbReference type="ARBA" id="ARBA00023027"/>
    </source>
</evidence>
<dbReference type="CDD" id="cd06558">
    <property type="entry name" value="crotonase-like"/>
    <property type="match status" value="1"/>
</dbReference>
<dbReference type="Pfam" id="PF00378">
    <property type="entry name" value="ECH_1"/>
    <property type="match status" value="1"/>
</dbReference>
<accession>B8BVD7</accession>
<evidence type="ECO:0000256" key="12">
    <source>
        <dbReference type="ARBA" id="ARBA00023268"/>
    </source>
</evidence>
<dbReference type="eggNOG" id="KOG1683">
    <property type="taxonomic scope" value="Eukaryota"/>
</dbReference>
<dbReference type="InterPro" id="IPR006176">
    <property type="entry name" value="3-OHacyl-CoA_DH_NAD-bd"/>
</dbReference>
<dbReference type="Gene3D" id="3.90.226.10">
    <property type="entry name" value="2-enoyl-CoA Hydratase, Chain A, domain 1"/>
    <property type="match status" value="1"/>
</dbReference>
<feature type="compositionally biased region" description="Polar residues" evidence="14">
    <location>
        <begin position="1"/>
        <end position="17"/>
    </location>
</feature>
<dbReference type="UniPathway" id="UPA00659"/>
<evidence type="ECO:0000256" key="10">
    <source>
        <dbReference type="ARBA" id="ARBA00023235"/>
    </source>
</evidence>
<dbReference type="OMA" id="YNGAAMG"/>
<dbReference type="Gene3D" id="1.10.1040.50">
    <property type="match status" value="1"/>
</dbReference>
<dbReference type="RefSeq" id="XP_002287474.1">
    <property type="nucleotide sequence ID" value="XM_002287438.1"/>
</dbReference>
<evidence type="ECO:0000256" key="4">
    <source>
        <dbReference type="ARBA" id="ARBA00011245"/>
    </source>
</evidence>
<dbReference type="Proteomes" id="UP000001449">
    <property type="component" value="Chromosome 2"/>
</dbReference>
<evidence type="ECO:0000256" key="8">
    <source>
        <dbReference type="ARBA" id="ARBA00023098"/>
    </source>
</evidence>
<dbReference type="GO" id="GO:0006635">
    <property type="term" value="P:fatty acid beta-oxidation"/>
    <property type="evidence" value="ECO:0000318"/>
    <property type="project" value="GO_Central"/>
</dbReference>
<dbReference type="InterPro" id="IPR018376">
    <property type="entry name" value="Enoyl-CoA_hyd/isom_CS"/>
</dbReference>